<dbReference type="EMBL" id="JACEFF010000175">
    <property type="protein sequence ID" value="KAH9642825.1"/>
    <property type="molecule type" value="Genomic_DNA"/>
</dbReference>
<evidence type="ECO:0000313" key="3">
    <source>
        <dbReference type="Proteomes" id="UP000814243"/>
    </source>
</evidence>
<name>A0A922MUY4_SPOEX</name>
<sequence length="154" mass="17459">MYEPAETTHIPLIEEDALYTTTFNDISDGQTIALTQPVDNQLQSTSTSEYPSSCDLAVPLEEISPLSKRRFISRQWKRTVKARQTSLVLTSTPNMEKIKSKSKPKDPPEKRRRQITKTLFEEESEGDISPQNVEDDEEDCLCIYPSLVMIGYGA</sequence>
<proteinExistence type="predicted"/>
<feature type="region of interest" description="Disordered" evidence="1">
    <location>
        <begin position="89"/>
        <end position="112"/>
    </location>
</feature>
<comment type="caution">
    <text evidence="2">The sequence shown here is derived from an EMBL/GenBank/DDBJ whole genome shotgun (WGS) entry which is preliminary data.</text>
</comment>
<evidence type="ECO:0000313" key="2">
    <source>
        <dbReference type="EMBL" id="KAH9642825.1"/>
    </source>
</evidence>
<organism evidence="2 3">
    <name type="scientific">Spodoptera exigua</name>
    <name type="common">Beet armyworm</name>
    <name type="synonym">Noctua fulgens</name>
    <dbReference type="NCBI Taxonomy" id="7107"/>
    <lineage>
        <taxon>Eukaryota</taxon>
        <taxon>Metazoa</taxon>
        <taxon>Ecdysozoa</taxon>
        <taxon>Arthropoda</taxon>
        <taxon>Hexapoda</taxon>
        <taxon>Insecta</taxon>
        <taxon>Pterygota</taxon>
        <taxon>Neoptera</taxon>
        <taxon>Endopterygota</taxon>
        <taxon>Lepidoptera</taxon>
        <taxon>Glossata</taxon>
        <taxon>Ditrysia</taxon>
        <taxon>Noctuoidea</taxon>
        <taxon>Noctuidae</taxon>
        <taxon>Amphipyrinae</taxon>
        <taxon>Spodoptera</taxon>
    </lineage>
</organism>
<feature type="compositionally biased region" description="Basic and acidic residues" evidence="1">
    <location>
        <begin position="96"/>
        <end position="109"/>
    </location>
</feature>
<gene>
    <name evidence="2" type="ORF">HF086_012319</name>
</gene>
<dbReference type="AlphaFoldDB" id="A0A922MUY4"/>
<reference evidence="2" key="1">
    <citation type="journal article" date="2021" name="G3 (Bethesda)">
        <title>Genome and transcriptome analysis of the beet armyworm Spodoptera exigua reveals targets for pest control. .</title>
        <authorList>
            <person name="Simon S."/>
            <person name="Breeschoten T."/>
            <person name="Jansen H.J."/>
            <person name="Dirks R.P."/>
            <person name="Schranz M.E."/>
            <person name="Ros V.I.D."/>
        </authorList>
    </citation>
    <scope>NUCLEOTIDE SEQUENCE</scope>
    <source>
        <strain evidence="2">TB_SE_WUR_2020</strain>
    </source>
</reference>
<evidence type="ECO:0000256" key="1">
    <source>
        <dbReference type="SAM" id="MobiDB-lite"/>
    </source>
</evidence>
<protein>
    <submittedName>
        <fullName evidence="2">Uncharacterized protein</fullName>
    </submittedName>
</protein>
<dbReference type="Proteomes" id="UP000814243">
    <property type="component" value="Unassembled WGS sequence"/>
</dbReference>
<accession>A0A922MUY4</accession>